<dbReference type="Proteomes" id="UP001198151">
    <property type="component" value="Unassembled WGS sequence"/>
</dbReference>
<dbReference type="Gene3D" id="3.40.50.11900">
    <property type="match status" value="1"/>
</dbReference>
<gene>
    <name evidence="4" type="ORF">LKD70_04155</name>
</gene>
<comment type="cofactor">
    <cofactor evidence="1">
        <name>[4Fe-4S] cluster</name>
        <dbReference type="ChEBI" id="CHEBI:49883"/>
    </cofactor>
</comment>
<comment type="similarity">
    <text evidence="2">Belongs to the FldB/FldC dehydratase alpha/beta subunit family.</text>
</comment>
<dbReference type="Pfam" id="PF06050">
    <property type="entry name" value="HGD-D"/>
    <property type="match status" value="1"/>
</dbReference>
<dbReference type="PANTHER" id="PTHR30548">
    <property type="entry name" value="2-HYDROXYGLUTARYL-COA DEHYDRATASE, D-COMPONENT-RELATED"/>
    <property type="match status" value="1"/>
</dbReference>
<dbReference type="Gene3D" id="3.40.50.11890">
    <property type="match status" value="1"/>
</dbReference>
<keyword evidence="3" id="KW-0408">Iron</keyword>
<evidence type="ECO:0000256" key="2">
    <source>
        <dbReference type="ARBA" id="ARBA00005806"/>
    </source>
</evidence>
<organism evidence="4 5">
    <name type="scientific">Ruminococcus turbiniformis</name>
    <dbReference type="NCBI Taxonomy" id="2881258"/>
    <lineage>
        <taxon>Bacteria</taxon>
        <taxon>Bacillati</taxon>
        <taxon>Bacillota</taxon>
        <taxon>Clostridia</taxon>
        <taxon>Eubacteriales</taxon>
        <taxon>Oscillospiraceae</taxon>
        <taxon>Ruminococcus</taxon>
    </lineage>
</organism>
<sequence>MWIADKYIDYVKKQTVENPGETWNQILLGFKANKFRMKLIPGKGLSKGYQKLESMMMSFVADSLARPDSYVWGNIFSPCELIGCFGLNTLSIECLSCYFSGYHLEDFFIDYAQNEGIAPTLCSYHKTFVGAIDSGAVPVPRYAVTTSLSCDGNLNTFRYLEKKKGVPFTFLDVPYRDDDASVDYLADQLKAFARELESRFGVPFDEERLRESIRIENETRKELMHFFRLQSERYYPGELISHLYMMMGMHLLIGTREFLDLIRFMVKDIQTYPKFEGKKILWIHLLPFYQETLKSYFNSNENYQIIASDIIIDSMEKLDESRPFHALAGKIIRNLYNGSYSHKAEMVSHLAKTLHPDAVIQFCHWGCKQSSGGSVLLKEKLTELDIPMLILDGDGIDRRNSHDGQIKTRLEAFLEMLKNGEAGGLTEYAAENDTSERKEKKAC</sequence>
<evidence type="ECO:0000313" key="4">
    <source>
        <dbReference type="EMBL" id="MCC2253636.1"/>
    </source>
</evidence>
<dbReference type="InterPro" id="IPR010327">
    <property type="entry name" value="FldB/FldC_alpha/beta"/>
</dbReference>
<keyword evidence="5" id="KW-1185">Reference proteome</keyword>
<keyword evidence="3" id="KW-0411">Iron-sulfur</keyword>
<dbReference type="PANTHER" id="PTHR30548:SF2">
    <property type="entry name" value="2-HYDROXYACYL-COA DEHYDRATASE,D-COMPONENT"/>
    <property type="match status" value="1"/>
</dbReference>
<evidence type="ECO:0000313" key="5">
    <source>
        <dbReference type="Proteomes" id="UP001198151"/>
    </source>
</evidence>
<keyword evidence="3" id="KW-0479">Metal-binding</keyword>
<proteinExistence type="inferred from homology"/>
<reference evidence="4 5" key="1">
    <citation type="submission" date="2021-10" db="EMBL/GenBank/DDBJ databases">
        <title>Anaerobic single-cell dispensing facilitates the cultivation of human gut bacteria.</title>
        <authorList>
            <person name="Afrizal A."/>
        </authorList>
    </citation>
    <scope>NUCLEOTIDE SEQUENCE [LARGE SCALE GENOMIC DNA]</scope>
    <source>
        <strain evidence="4 5">CLA-AA-H200</strain>
    </source>
</reference>
<evidence type="ECO:0000256" key="1">
    <source>
        <dbReference type="ARBA" id="ARBA00001966"/>
    </source>
</evidence>
<dbReference type="EMBL" id="JAJEQX010000005">
    <property type="protein sequence ID" value="MCC2253636.1"/>
    <property type="molecule type" value="Genomic_DNA"/>
</dbReference>
<comment type="caution">
    <text evidence="4">The sequence shown here is derived from an EMBL/GenBank/DDBJ whole genome shotgun (WGS) entry which is preliminary data.</text>
</comment>
<name>A0ABS8FUH5_9FIRM</name>
<evidence type="ECO:0000256" key="3">
    <source>
        <dbReference type="ARBA" id="ARBA00023014"/>
    </source>
</evidence>
<dbReference type="RefSeq" id="WP_227706780.1">
    <property type="nucleotide sequence ID" value="NZ_JAJEQX010000005.1"/>
</dbReference>
<accession>A0ABS8FUH5</accession>
<protein>
    <submittedName>
        <fullName evidence="4">2-hydroxyacyl-CoA dehydratase family protein</fullName>
    </submittedName>
</protein>